<evidence type="ECO:0000256" key="7">
    <source>
        <dbReference type="ARBA" id="ARBA00022801"/>
    </source>
</evidence>
<dbReference type="PROSITE" id="PS00139">
    <property type="entry name" value="THIOL_PROTEASE_CYS"/>
    <property type="match status" value="1"/>
</dbReference>
<dbReference type="Gene3D" id="3.90.70.10">
    <property type="entry name" value="Cysteine proteinases"/>
    <property type="match status" value="1"/>
</dbReference>
<feature type="active site" evidence="9">
    <location>
        <position position="143"/>
    </location>
</feature>
<evidence type="ECO:0000256" key="4">
    <source>
        <dbReference type="ARBA" id="ARBA00022227"/>
    </source>
</evidence>
<dbReference type="AlphaFoldDB" id="A0A6G0TKB8"/>
<dbReference type="EC" id="3.4.22.40" evidence="3"/>
<comment type="caution">
    <text evidence="11">The sequence shown here is derived from an EMBL/GenBank/DDBJ whole genome shotgun (WGS) entry which is preliminary data.</text>
</comment>
<evidence type="ECO:0000256" key="1">
    <source>
        <dbReference type="ARBA" id="ARBA00000423"/>
    </source>
</evidence>
<evidence type="ECO:0000313" key="11">
    <source>
        <dbReference type="EMBL" id="KAE9534455.1"/>
    </source>
</evidence>
<dbReference type="InterPro" id="IPR025660">
    <property type="entry name" value="Pept_his_AS"/>
</dbReference>
<dbReference type="PANTHER" id="PTHR10363:SF2">
    <property type="entry name" value="BLEOMYCIN HYDROLASE"/>
    <property type="match status" value="1"/>
</dbReference>
<dbReference type="InterPro" id="IPR004134">
    <property type="entry name" value="Peptidase_C1B"/>
</dbReference>
<sequence length="523" mass="60057">PTCRSVHHNNTLTCVPLSATVTTDWPPHSCHRLPTRLFISKRLTRDSRPKSRSSPSVAYPRPSGKKWRNHSRVTVINPNNVLKFRDAFYNDAKNVLAQNACSRISPTEVSTSRNRVQETHHYYTHKIETEGKPVTNQRSSGRCWIFACLNVIRVPFIKQFNLEEFEFSQAYVFFWDKIERSNYFLNAIVQTAKRGETVDDRTTACLLSKPIEDGGQWDMLVNIITKYGLMPKKNFPESFSCETSNTINVILNSKLREFAIVLHKLVSDNATDNEIKTKIEEQMEIIYRIVGICFGIPPATFEWQYYDKSKVFNSVGPISPLDFYLRHVRPVFDVVEKVCLISDPRPNNRYGKLYTLDMLNNMAGGRKVLYNNQPIEVLIKAAQESIVNKGEPVWYGCQVSKRFSDKLGLEDLKIHDYQLVFGTDVSIPMTKAQRMLYGESAMTHAMVLTGVNVDNGNATKWRVENSWGEDRGDKGYLMMTTDWFKEYVFEVVVDKSLLSEEVLSVFQQEPQVLPIWDPMGTLA</sequence>
<dbReference type="InterPro" id="IPR000169">
    <property type="entry name" value="Pept_cys_AS"/>
</dbReference>
<feature type="non-terminal residue" evidence="11">
    <location>
        <position position="1"/>
    </location>
</feature>
<evidence type="ECO:0000256" key="9">
    <source>
        <dbReference type="PIRSR" id="PIRSR005700-1"/>
    </source>
</evidence>
<gene>
    <name evidence="11" type="ORF">AGLY_008545</name>
</gene>
<dbReference type="PROSITE" id="PS00639">
    <property type="entry name" value="THIOL_PROTEASE_HIS"/>
    <property type="match status" value="1"/>
</dbReference>
<dbReference type="PANTHER" id="PTHR10363">
    <property type="entry name" value="BLEOMYCIN HYDROLASE"/>
    <property type="match status" value="1"/>
</dbReference>
<evidence type="ECO:0000313" key="12">
    <source>
        <dbReference type="Proteomes" id="UP000475862"/>
    </source>
</evidence>
<dbReference type="GO" id="GO:0006508">
    <property type="term" value="P:proteolysis"/>
    <property type="evidence" value="ECO:0007669"/>
    <property type="project" value="UniProtKB-KW"/>
</dbReference>
<keyword evidence="6" id="KW-0645">Protease</keyword>
<dbReference type="CDD" id="cd00585">
    <property type="entry name" value="Peptidase_C1B"/>
    <property type="match status" value="1"/>
</dbReference>
<dbReference type="GO" id="GO:0070005">
    <property type="term" value="F:cysteine-type aminopeptidase activity"/>
    <property type="evidence" value="ECO:0007669"/>
    <property type="project" value="InterPro"/>
</dbReference>
<keyword evidence="5" id="KW-0963">Cytoplasm</keyword>
<dbReference type="GO" id="GO:0043418">
    <property type="term" value="P:homocysteine catabolic process"/>
    <property type="evidence" value="ECO:0007669"/>
    <property type="project" value="TreeGrafter"/>
</dbReference>
<evidence type="ECO:0000256" key="2">
    <source>
        <dbReference type="ARBA" id="ARBA00004496"/>
    </source>
</evidence>
<feature type="active site" evidence="9">
    <location>
        <position position="465"/>
    </location>
</feature>
<evidence type="ECO:0000256" key="5">
    <source>
        <dbReference type="ARBA" id="ARBA00022490"/>
    </source>
</evidence>
<keyword evidence="8" id="KW-0788">Thiol protease</keyword>
<comment type="catalytic activity">
    <reaction evidence="1">
        <text>Inactivates bleomycin B2 (a cytotoxic glycometallopeptide) by hydrolysis of a carboxyamide bond of beta-aminoalanine, but also shows general aminopeptidase activity. The specificity varies somewhat with source, but amino acid arylamides of Met, Leu and Ala are preferred.</text>
        <dbReference type="EC" id="3.4.22.40"/>
    </reaction>
</comment>
<organism evidence="11 12">
    <name type="scientific">Aphis glycines</name>
    <name type="common">Soybean aphid</name>
    <dbReference type="NCBI Taxonomy" id="307491"/>
    <lineage>
        <taxon>Eukaryota</taxon>
        <taxon>Metazoa</taxon>
        <taxon>Ecdysozoa</taxon>
        <taxon>Arthropoda</taxon>
        <taxon>Hexapoda</taxon>
        <taxon>Insecta</taxon>
        <taxon>Pterygota</taxon>
        <taxon>Neoptera</taxon>
        <taxon>Paraneoptera</taxon>
        <taxon>Hemiptera</taxon>
        <taxon>Sternorrhyncha</taxon>
        <taxon>Aphidomorpha</taxon>
        <taxon>Aphidoidea</taxon>
        <taxon>Aphididae</taxon>
        <taxon>Aphidini</taxon>
        <taxon>Aphis</taxon>
        <taxon>Aphis</taxon>
    </lineage>
</organism>
<dbReference type="GO" id="GO:0004197">
    <property type="term" value="F:cysteine-type endopeptidase activity"/>
    <property type="evidence" value="ECO:0007669"/>
    <property type="project" value="UniProtKB-EC"/>
</dbReference>
<dbReference type="FunFam" id="3.90.70.10:FF:000021">
    <property type="entry name" value="Bleomycin hydrolase"/>
    <property type="match status" value="1"/>
</dbReference>
<name>A0A6G0TKB8_APHGL</name>
<accession>A0A6G0TKB8</accession>
<dbReference type="GO" id="GO:0009636">
    <property type="term" value="P:response to toxic substance"/>
    <property type="evidence" value="ECO:0007669"/>
    <property type="project" value="TreeGrafter"/>
</dbReference>
<proteinExistence type="predicted"/>
<evidence type="ECO:0000256" key="8">
    <source>
        <dbReference type="ARBA" id="ARBA00022807"/>
    </source>
</evidence>
<evidence type="ECO:0000256" key="3">
    <source>
        <dbReference type="ARBA" id="ARBA00012465"/>
    </source>
</evidence>
<dbReference type="GO" id="GO:0005737">
    <property type="term" value="C:cytoplasm"/>
    <property type="evidence" value="ECO:0007669"/>
    <property type="project" value="UniProtKB-SubCell"/>
</dbReference>
<feature type="region of interest" description="Disordered" evidence="10">
    <location>
        <begin position="41"/>
        <end position="66"/>
    </location>
</feature>
<reference evidence="11 12" key="1">
    <citation type="submission" date="2019-08" db="EMBL/GenBank/DDBJ databases">
        <title>The genome of the soybean aphid Biotype 1, its phylome, world population structure and adaptation to the North American continent.</title>
        <authorList>
            <person name="Giordano R."/>
            <person name="Donthu R.K."/>
            <person name="Hernandez A.G."/>
            <person name="Wright C.L."/>
            <person name="Zimin A.V."/>
        </authorList>
    </citation>
    <scope>NUCLEOTIDE SEQUENCE [LARGE SCALE GENOMIC DNA]</scope>
    <source>
        <tissue evidence="11">Whole aphids</tissue>
    </source>
</reference>
<dbReference type="OrthoDB" id="2666448at2759"/>
<feature type="active site" evidence="9">
    <location>
        <position position="444"/>
    </location>
</feature>
<comment type="subcellular location">
    <subcellularLocation>
        <location evidence="2">Cytoplasm</location>
    </subcellularLocation>
</comment>
<keyword evidence="12" id="KW-1185">Reference proteome</keyword>
<evidence type="ECO:0000256" key="6">
    <source>
        <dbReference type="ARBA" id="ARBA00022670"/>
    </source>
</evidence>
<dbReference type="Pfam" id="PF03051">
    <property type="entry name" value="Peptidase_C1_2"/>
    <property type="match status" value="1"/>
</dbReference>
<dbReference type="InterPro" id="IPR038765">
    <property type="entry name" value="Papain-like_cys_pep_sf"/>
</dbReference>
<dbReference type="Proteomes" id="UP000475862">
    <property type="component" value="Unassembled WGS sequence"/>
</dbReference>
<keyword evidence="7" id="KW-0378">Hydrolase</keyword>
<dbReference type="PIRSF" id="PIRSF005700">
    <property type="entry name" value="PepC"/>
    <property type="match status" value="1"/>
</dbReference>
<protein>
    <recommendedName>
        <fullName evidence="4">Bleomycin hydrolase</fullName>
        <ecNumber evidence="3">3.4.22.40</ecNumber>
    </recommendedName>
</protein>
<evidence type="ECO:0000256" key="10">
    <source>
        <dbReference type="SAM" id="MobiDB-lite"/>
    </source>
</evidence>
<dbReference type="EMBL" id="VYZN01000028">
    <property type="protein sequence ID" value="KAE9534455.1"/>
    <property type="molecule type" value="Genomic_DNA"/>
</dbReference>
<dbReference type="SUPFAM" id="SSF54001">
    <property type="entry name" value="Cysteine proteinases"/>
    <property type="match status" value="1"/>
</dbReference>